<sequence length="397" mass="45909">MEEYGRKNTTWWLLLLPLLLVAACDLAAAQECTNDAFTSSTSNSKKEVNIGGAVNNDDNVADRVVRDVCKWDVEAGREKCHSLSDNDDDDSIEDGYYGGEDIREDEEYHEEDDEGISEDEDEEYHEEEDEEYQEEYHEGISEDEEYYQYRKHPENGEEWDVWKHGGKTEIYYALNCPKFNLDTFESQDFENTSFENIHTIETWKTFNRIYNEIIADARGDPELEQDSTIPPTFGKHGFQFPIEIKFDRAVGRGVYALTDIPKGSLLYLSTNNAAFLHGQTFRNFMKALPSKLACDVVIWSFVRWVSLESEENDRHMVCVDLDEGSFINSANNKDDYNMALGNDDGIGYDEGTEEENRQLWFGCKMKFWASRDIRAGEEIRADYSDFAEIHGWKYLGL</sequence>
<dbReference type="PROSITE" id="PS50280">
    <property type="entry name" value="SET"/>
    <property type="match status" value="1"/>
</dbReference>
<name>A0A7S4AXC8_9STRA</name>
<feature type="domain" description="SET" evidence="3">
    <location>
        <begin position="240"/>
        <end position="384"/>
    </location>
</feature>
<dbReference type="InterPro" id="IPR001214">
    <property type="entry name" value="SET_dom"/>
</dbReference>
<evidence type="ECO:0000313" key="4">
    <source>
        <dbReference type="EMBL" id="CAE0730141.1"/>
    </source>
</evidence>
<feature type="signal peptide" evidence="2">
    <location>
        <begin position="1"/>
        <end position="29"/>
    </location>
</feature>
<dbReference type="PROSITE" id="PS51257">
    <property type="entry name" value="PROKAR_LIPOPROTEIN"/>
    <property type="match status" value="1"/>
</dbReference>
<feature type="region of interest" description="Disordered" evidence="1">
    <location>
        <begin position="80"/>
        <end position="139"/>
    </location>
</feature>
<dbReference type="AlphaFoldDB" id="A0A7S4AXC8"/>
<keyword evidence="2" id="KW-0732">Signal</keyword>
<evidence type="ECO:0000256" key="1">
    <source>
        <dbReference type="SAM" id="MobiDB-lite"/>
    </source>
</evidence>
<feature type="compositionally biased region" description="Acidic residues" evidence="1">
    <location>
        <begin position="102"/>
        <end position="133"/>
    </location>
</feature>
<protein>
    <recommendedName>
        <fullName evidence="3">SET domain-containing protein</fullName>
    </recommendedName>
</protein>
<dbReference type="SUPFAM" id="SSF82199">
    <property type="entry name" value="SET domain"/>
    <property type="match status" value="1"/>
</dbReference>
<feature type="chain" id="PRO_5031560543" description="SET domain-containing protein" evidence="2">
    <location>
        <begin position="30"/>
        <end position="397"/>
    </location>
</feature>
<organism evidence="4">
    <name type="scientific">Pseudo-nitzschia australis</name>
    <dbReference type="NCBI Taxonomy" id="44445"/>
    <lineage>
        <taxon>Eukaryota</taxon>
        <taxon>Sar</taxon>
        <taxon>Stramenopiles</taxon>
        <taxon>Ochrophyta</taxon>
        <taxon>Bacillariophyta</taxon>
        <taxon>Bacillariophyceae</taxon>
        <taxon>Bacillariophycidae</taxon>
        <taxon>Bacillariales</taxon>
        <taxon>Bacillariaceae</taxon>
        <taxon>Pseudo-nitzschia</taxon>
    </lineage>
</organism>
<feature type="region of interest" description="Disordered" evidence="1">
    <location>
        <begin position="35"/>
        <end position="54"/>
    </location>
</feature>
<dbReference type="EMBL" id="HBIX01035057">
    <property type="protein sequence ID" value="CAE0730141.1"/>
    <property type="molecule type" value="Transcribed_RNA"/>
</dbReference>
<dbReference type="Pfam" id="PF00856">
    <property type="entry name" value="SET"/>
    <property type="match status" value="1"/>
</dbReference>
<evidence type="ECO:0000256" key="2">
    <source>
        <dbReference type="SAM" id="SignalP"/>
    </source>
</evidence>
<reference evidence="4" key="1">
    <citation type="submission" date="2021-01" db="EMBL/GenBank/DDBJ databases">
        <authorList>
            <person name="Corre E."/>
            <person name="Pelletier E."/>
            <person name="Niang G."/>
            <person name="Scheremetjew M."/>
            <person name="Finn R."/>
            <person name="Kale V."/>
            <person name="Holt S."/>
            <person name="Cochrane G."/>
            <person name="Meng A."/>
            <person name="Brown T."/>
            <person name="Cohen L."/>
        </authorList>
    </citation>
    <scope>NUCLEOTIDE SEQUENCE</scope>
    <source>
        <strain evidence="4">10249 10 AB</strain>
    </source>
</reference>
<dbReference type="InterPro" id="IPR046341">
    <property type="entry name" value="SET_dom_sf"/>
</dbReference>
<proteinExistence type="predicted"/>
<evidence type="ECO:0000259" key="3">
    <source>
        <dbReference type="PROSITE" id="PS50280"/>
    </source>
</evidence>
<accession>A0A7S4AXC8</accession>
<dbReference type="Gene3D" id="2.170.270.10">
    <property type="entry name" value="SET domain"/>
    <property type="match status" value="1"/>
</dbReference>
<gene>
    <name evidence="4" type="ORF">PAUS00366_LOCUS22927</name>
</gene>